<gene>
    <name evidence="1" type="ORF">LCGC14_0393860</name>
</gene>
<evidence type="ECO:0008006" key="2">
    <source>
        <dbReference type="Google" id="ProtNLM"/>
    </source>
</evidence>
<dbReference type="Gene3D" id="3.40.50.300">
    <property type="entry name" value="P-loop containing nucleotide triphosphate hydrolases"/>
    <property type="match status" value="1"/>
</dbReference>
<organism evidence="1">
    <name type="scientific">marine sediment metagenome</name>
    <dbReference type="NCBI Taxonomy" id="412755"/>
    <lineage>
        <taxon>unclassified sequences</taxon>
        <taxon>metagenomes</taxon>
        <taxon>ecological metagenomes</taxon>
    </lineage>
</organism>
<dbReference type="Gene3D" id="3.30.420.240">
    <property type="match status" value="1"/>
</dbReference>
<proteinExistence type="predicted"/>
<sequence length="591" mass="66550">MKWLSRTTKAAIAEISGTTRERIERSFWIRDKHGNIIPLKLNLTQDRLMTAIEGCQAAGAPVRIAVLKSRQKGVSTLIEAVLFDTVDRSPNKSAIVISHDKTSSAHLLRMSMRFYHKLPEQEQKPLKAESKELIQYQMPHDSDMRIDTARNVGAGASFTHQYAHLSEVARFGEDGVDPAELFGNLMPSIPSIPDSMVFVESTAEAHGDFFHNLWKDAKAGNNNFIPLFFPWYYGEDYALPFKDNGARQDFEASLDDEEVALREQIEREALPLDVLEQLHWRRWEIKDMPSKDEFRRAYPSNDVECFQAAGVCRFDRGVILNDMLPNCHPPPLEGVLEEVDVNFKIPFGLGVGTEKVIQLKPDSGGWFKVWEVPVKGRRYAIGVDTSEGIETEDSVTDPSSVHVVDITNGRVVCAMHGYICPDLLGGELVNLGQYYEGALILVEANNTGLTTLKALNRLRYPRIYHRSVEEERGRRQTRKMGFKTTSVTRGPLIDFLAGAIRDKEIFVPDSDALDECIGFVRNKAGKYEAGTGGHDDRVFSLALAWKGLMELPAYVDPPDERPEGFAINFDDFIDQIEKENRIGLKRRGAYG</sequence>
<dbReference type="EMBL" id="LAZR01000332">
    <property type="protein sequence ID" value="KKN74046.1"/>
    <property type="molecule type" value="Genomic_DNA"/>
</dbReference>
<accession>A0A0F9VKL3</accession>
<comment type="caution">
    <text evidence="1">The sequence shown here is derived from an EMBL/GenBank/DDBJ whole genome shotgun (WGS) entry which is preliminary data.</text>
</comment>
<reference evidence="1" key="1">
    <citation type="journal article" date="2015" name="Nature">
        <title>Complex archaea that bridge the gap between prokaryotes and eukaryotes.</title>
        <authorList>
            <person name="Spang A."/>
            <person name="Saw J.H."/>
            <person name="Jorgensen S.L."/>
            <person name="Zaremba-Niedzwiedzka K."/>
            <person name="Martijn J."/>
            <person name="Lind A.E."/>
            <person name="van Eijk R."/>
            <person name="Schleper C."/>
            <person name="Guy L."/>
            <person name="Ettema T.J."/>
        </authorList>
    </citation>
    <scope>NUCLEOTIDE SEQUENCE</scope>
</reference>
<dbReference type="AlphaFoldDB" id="A0A0F9VKL3"/>
<protein>
    <recommendedName>
        <fullName evidence="2">Terminase large subunit gp17-like C-terminal domain-containing protein</fullName>
    </recommendedName>
</protein>
<evidence type="ECO:0000313" key="1">
    <source>
        <dbReference type="EMBL" id="KKN74046.1"/>
    </source>
</evidence>
<dbReference type="InterPro" id="IPR027417">
    <property type="entry name" value="P-loop_NTPase"/>
</dbReference>
<name>A0A0F9VKL3_9ZZZZ</name>